<reference evidence="1" key="1">
    <citation type="submission" date="2023-10" db="EMBL/GenBank/DDBJ databases">
        <title>Genome assembly of Pristionchus species.</title>
        <authorList>
            <person name="Yoshida K."/>
            <person name="Sommer R.J."/>
        </authorList>
    </citation>
    <scope>NUCLEOTIDE SEQUENCE</scope>
    <source>
        <strain evidence="1">RS0144</strain>
    </source>
</reference>
<name>A0AAV5UGU0_9BILA</name>
<organism evidence="1 2">
    <name type="scientific">Pristionchus entomophagus</name>
    <dbReference type="NCBI Taxonomy" id="358040"/>
    <lineage>
        <taxon>Eukaryota</taxon>
        <taxon>Metazoa</taxon>
        <taxon>Ecdysozoa</taxon>
        <taxon>Nematoda</taxon>
        <taxon>Chromadorea</taxon>
        <taxon>Rhabditida</taxon>
        <taxon>Rhabditina</taxon>
        <taxon>Diplogasteromorpha</taxon>
        <taxon>Diplogasteroidea</taxon>
        <taxon>Neodiplogasteridae</taxon>
        <taxon>Pristionchus</taxon>
    </lineage>
</organism>
<gene>
    <name evidence="1" type="ORF">PENTCL1PPCAC_28331</name>
</gene>
<proteinExistence type="predicted"/>
<dbReference type="EMBL" id="BTSX01000006">
    <property type="protein sequence ID" value="GMT06157.1"/>
    <property type="molecule type" value="Genomic_DNA"/>
</dbReference>
<dbReference type="Gene3D" id="2.40.128.20">
    <property type="match status" value="1"/>
</dbReference>
<evidence type="ECO:0000313" key="2">
    <source>
        <dbReference type="Proteomes" id="UP001432027"/>
    </source>
</evidence>
<protein>
    <submittedName>
        <fullName evidence="1">Uncharacterized protein</fullName>
    </submittedName>
</protein>
<dbReference type="SUPFAM" id="SSF50814">
    <property type="entry name" value="Lipocalins"/>
    <property type="match status" value="1"/>
</dbReference>
<sequence length="169" mass="19893">MSIPQRFLQRKFKLQSSDNHDDFFAAQGFSRCHRLFRSKLSDFRGGAIRIDPVSYGLAYLFKARIYGKDREIKFRPGQQVRGVGFNGRPVEISFTMEGDYLKEVHVPLGKTRRRPDCIYYDAVKDTLIVKAFHYCSDPQQPPIVWERIYSTKDPVQDQQPYRDQFDEML</sequence>
<dbReference type="Proteomes" id="UP001432027">
    <property type="component" value="Unassembled WGS sequence"/>
</dbReference>
<dbReference type="AlphaFoldDB" id="A0AAV5UGU0"/>
<keyword evidence="2" id="KW-1185">Reference proteome</keyword>
<comment type="caution">
    <text evidence="1">The sequence shown here is derived from an EMBL/GenBank/DDBJ whole genome shotgun (WGS) entry which is preliminary data.</text>
</comment>
<dbReference type="InterPro" id="IPR012674">
    <property type="entry name" value="Calycin"/>
</dbReference>
<evidence type="ECO:0000313" key="1">
    <source>
        <dbReference type="EMBL" id="GMT06157.1"/>
    </source>
</evidence>
<accession>A0AAV5UGU0</accession>